<gene>
    <name evidence="1" type="ORF">E6C76_00040</name>
</gene>
<dbReference type="OrthoDB" id="9796171at2"/>
<accession>A0A4S4B2H0</accession>
<evidence type="ECO:0000313" key="2">
    <source>
        <dbReference type="Proteomes" id="UP000308430"/>
    </source>
</evidence>
<keyword evidence="2" id="KW-1185">Reference proteome</keyword>
<dbReference type="EMBL" id="SSOC01000001">
    <property type="protein sequence ID" value="THF66827.1"/>
    <property type="molecule type" value="Genomic_DNA"/>
</dbReference>
<evidence type="ECO:0000313" key="1">
    <source>
        <dbReference type="EMBL" id="THF66827.1"/>
    </source>
</evidence>
<sequence length="76" mass="8166">MDDGCCIAKKPHAPPLRGSLPPGGAFFALGRPGGKKHAPRRARAFAMEPWQVQNICWPPLMEMLAPVTKAASSDAR</sequence>
<reference evidence="1 2" key="1">
    <citation type="submission" date="2019-04" db="EMBL/GenBank/DDBJ databases">
        <title>Azoarcus nasutitermitis sp. nov. isolated from termite nest.</title>
        <authorList>
            <person name="Lin S.-Y."/>
            <person name="Hameed A."/>
            <person name="Hsu Y.-H."/>
            <person name="Young C.-C."/>
        </authorList>
    </citation>
    <scope>NUCLEOTIDE SEQUENCE [LARGE SCALE GENOMIC DNA]</scope>
    <source>
        <strain evidence="1 2">CC-YHH838</strain>
    </source>
</reference>
<comment type="caution">
    <text evidence="1">The sequence shown here is derived from an EMBL/GenBank/DDBJ whole genome shotgun (WGS) entry which is preliminary data.</text>
</comment>
<dbReference type="AlphaFoldDB" id="A0A4S4B2H0"/>
<name>A0A4S4B2H0_9RHOO</name>
<protein>
    <submittedName>
        <fullName evidence="1">Uncharacterized protein</fullName>
    </submittedName>
</protein>
<proteinExistence type="predicted"/>
<organism evidence="1 2">
    <name type="scientific">Pseudothauera nasutitermitis</name>
    <dbReference type="NCBI Taxonomy" id="2565930"/>
    <lineage>
        <taxon>Bacteria</taxon>
        <taxon>Pseudomonadati</taxon>
        <taxon>Pseudomonadota</taxon>
        <taxon>Betaproteobacteria</taxon>
        <taxon>Rhodocyclales</taxon>
        <taxon>Zoogloeaceae</taxon>
        <taxon>Pseudothauera</taxon>
    </lineage>
</organism>
<dbReference type="Proteomes" id="UP000308430">
    <property type="component" value="Unassembled WGS sequence"/>
</dbReference>